<feature type="transmembrane region" description="Helical" evidence="14">
    <location>
        <begin position="314"/>
        <end position="335"/>
    </location>
</feature>
<evidence type="ECO:0000259" key="16">
    <source>
        <dbReference type="Pfam" id="PF05425"/>
    </source>
</evidence>
<reference evidence="17 18" key="1">
    <citation type="submission" date="2015-10" db="EMBL/GenBank/DDBJ databases">
        <title>Draft genome sequence of pyrrolomycin-producing Streptomyces vitaminophilus.</title>
        <authorList>
            <person name="Graham D.E."/>
            <person name="Mahan K.M."/>
            <person name="Klingeman D.M."/>
            <person name="Hettich R.L."/>
            <person name="Parry R.J."/>
        </authorList>
    </citation>
    <scope>NUCLEOTIDE SEQUENCE [LARGE SCALE GENOMIC DNA]</scope>
    <source>
        <strain evidence="17 18">ATCC 31673</strain>
    </source>
</reference>
<keyword evidence="4" id="KW-1003">Cell membrane</keyword>
<comment type="similarity">
    <text evidence="3">Belongs to the CopC family.</text>
</comment>
<dbReference type="InterPro" id="IPR032694">
    <property type="entry name" value="CopC/D"/>
</dbReference>
<dbReference type="GO" id="GO:0042597">
    <property type="term" value="C:periplasmic space"/>
    <property type="evidence" value="ECO:0007669"/>
    <property type="project" value="UniProtKB-SubCell"/>
</dbReference>
<evidence type="ECO:0000256" key="6">
    <source>
        <dbReference type="ARBA" id="ARBA00022723"/>
    </source>
</evidence>
<feature type="transmembrane region" description="Helical" evidence="14">
    <location>
        <begin position="274"/>
        <end position="294"/>
    </location>
</feature>
<feature type="region of interest" description="Disordered" evidence="13">
    <location>
        <begin position="526"/>
        <end position="549"/>
    </location>
</feature>
<dbReference type="InterPro" id="IPR007348">
    <property type="entry name" value="CopC_dom"/>
</dbReference>
<evidence type="ECO:0000256" key="10">
    <source>
        <dbReference type="ARBA" id="ARBA00023008"/>
    </source>
</evidence>
<evidence type="ECO:0000256" key="13">
    <source>
        <dbReference type="SAM" id="MobiDB-lite"/>
    </source>
</evidence>
<dbReference type="SUPFAM" id="SSF81296">
    <property type="entry name" value="E set domains"/>
    <property type="match status" value="1"/>
</dbReference>
<dbReference type="eggNOG" id="COG2372">
    <property type="taxonomic scope" value="Bacteria"/>
</dbReference>
<dbReference type="GO" id="GO:0005886">
    <property type="term" value="C:plasma membrane"/>
    <property type="evidence" value="ECO:0007669"/>
    <property type="project" value="UniProtKB-SubCell"/>
</dbReference>
<evidence type="ECO:0000256" key="9">
    <source>
        <dbReference type="ARBA" id="ARBA00022989"/>
    </source>
</evidence>
<feature type="domain" description="Copper resistance protein D" evidence="16">
    <location>
        <begin position="343"/>
        <end position="418"/>
    </location>
</feature>
<keyword evidence="7" id="KW-0732">Signal</keyword>
<proteinExistence type="inferred from homology"/>
<keyword evidence="9 14" id="KW-1133">Transmembrane helix</keyword>
<keyword evidence="6" id="KW-0479">Metal-binding</keyword>
<gene>
    <name evidence="17" type="ORF">AQ490_26450</name>
</gene>
<evidence type="ECO:0000313" key="17">
    <source>
        <dbReference type="EMBL" id="KRV48085.1"/>
    </source>
</evidence>
<evidence type="ECO:0000256" key="2">
    <source>
        <dbReference type="ARBA" id="ARBA00004651"/>
    </source>
</evidence>
<name>A0A0T6LPY5_WENVI</name>
<dbReference type="Pfam" id="PF04234">
    <property type="entry name" value="CopC"/>
    <property type="match status" value="1"/>
</dbReference>
<dbReference type="PANTHER" id="PTHR34820">
    <property type="entry name" value="INNER MEMBRANE PROTEIN YEBZ"/>
    <property type="match status" value="1"/>
</dbReference>
<dbReference type="RefSeq" id="WP_018384079.1">
    <property type="nucleotide sequence ID" value="NZ_LLZU01000031.1"/>
</dbReference>
<accession>A0A0T6LPY5</accession>
<evidence type="ECO:0000256" key="7">
    <source>
        <dbReference type="ARBA" id="ARBA00022729"/>
    </source>
</evidence>
<dbReference type="Gene3D" id="2.60.40.1220">
    <property type="match status" value="1"/>
</dbReference>
<keyword evidence="18" id="KW-1185">Reference proteome</keyword>
<evidence type="ECO:0000256" key="4">
    <source>
        <dbReference type="ARBA" id="ARBA00022475"/>
    </source>
</evidence>
<dbReference type="STRING" id="76728.AQ490_26450"/>
<dbReference type="FunFam" id="2.60.40.1220:FF:000001">
    <property type="entry name" value="CopC domain-containing protein YobA"/>
    <property type="match status" value="1"/>
</dbReference>
<dbReference type="AlphaFoldDB" id="A0A0T6LPY5"/>
<feature type="transmembrane region" description="Helical" evidence="14">
    <location>
        <begin position="347"/>
        <end position="364"/>
    </location>
</feature>
<feature type="region of interest" description="Disordered" evidence="13">
    <location>
        <begin position="412"/>
        <end position="498"/>
    </location>
</feature>
<evidence type="ECO:0000256" key="11">
    <source>
        <dbReference type="ARBA" id="ARBA00023136"/>
    </source>
</evidence>
<evidence type="ECO:0000256" key="1">
    <source>
        <dbReference type="ARBA" id="ARBA00004418"/>
    </source>
</evidence>
<dbReference type="eggNOG" id="COG1276">
    <property type="taxonomic scope" value="Bacteria"/>
</dbReference>
<feature type="transmembrane region" description="Helical" evidence="14">
    <location>
        <begin position="384"/>
        <end position="401"/>
    </location>
</feature>
<evidence type="ECO:0000256" key="14">
    <source>
        <dbReference type="SAM" id="Phobius"/>
    </source>
</evidence>
<organism evidence="17 18">
    <name type="scientific">Wenjunlia vitaminophila</name>
    <name type="common">Streptomyces vitaminophilus</name>
    <dbReference type="NCBI Taxonomy" id="76728"/>
    <lineage>
        <taxon>Bacteria</taxon>
        <taxon>Bacillati</taxon>
        <taxon>Actinomycetota</taxon>
        <taxon>Actinomycetes</taxon>
        <taxon>Kitasatosporales</taxon>
        <taxon>Streptomycetaceae</taxon>
        <taxon>Wenjunlia</taxon>
    </lineage>
</organism>
<evidence type="ECO:0000256" key="5">
    <source>
        <dbReference type="ARBA" id="ARBA00022692"/>
    </source>
</evidence>
<keyword evidence="10" id="KW-0186">Copper</keyword>
<dbReference type="EMBL" id="LLZU01000031">
    <property type="protein sequence ID" value="KRV48085.1"/>
    <property type="molecule type" value="Genomic_DNA"/>
</dbReference>
<dbReference type="InterPro" id="IPR008457">
    <property type="entry name" value="Cu-R_CopD_dom"/>
</dbReference>
<dbReference type="GO" id="GO:0005507">
    <property type="term" value="F:copper ion binding"/>
    <property type="evidence" value="ECO:0007669"/>
    <property type="project" value="InterPro"/>
</dbReference>
<keyword evidence="8" id="KW-0574">Periplasm</keyword>
<dbReference type="OrthoDB" id="5242236at2"/>
<feature type="compositionally biased region" description="Low complexity" evidence="13">
    <location>
        <begin position="412"/>
        <end position="426"/>
    </location>
</feature>
<protein>
    <recommendedName>
        <fullName evidence="12">Protein YobA</fullName>
    </recommendedName>
</protein>
<feature type="domain" description="CopC" evidence="15">
    <location>
        <begin position="35"/>
        <end position="131"/>
    </location>
</feature>
<feature type="transmembrane region" description="Helical" evidence="14">
    <location>
        <begin position="506"/>
        <end position="524"/>
    </location>
</feature>
<evidence type="ECO:0000256" key="12">
    <source>
        <dbReference type="ARBA" id="ARBA00070395"/>
    </source>
</evidence>
<dbReference type="InterPro" id="IPR014756">
    <property type="entry name" value="Ig_E-set"/>
</dbReference>
<feature type="transmembrane region" description="Helical" evidence="14">
    <location>
        <begin position="160"/>
        <end position="180"/>
    </location>
</feature>
<keyword evidence="5 14" id="KW-0812">Transmembrane</keyword>
<evidence type="ECO:0000313" key="18">
    <source>
        <dbReference type="Proteomes" id="UP000050867"/>
    </source>
</evidence>
<dbReference type="PANTHER" id="PTHR34820:SF4">
    <property type="entry name" value="INNER MEMBRANE PROTEIN YEBZ"/>
    <property type="match status" value="1"/>
</dbReference>
<feature type="transmembrane region" description="Helical" evidence="14">
    <location>
        <begin position="241"/>
        <end position="262"/>
    </location>
</feature>
<dbReference type="Pfam" id="PF05425">
    <property type="entry name" value="CopD"/>
    <property type="match status" value="1"/>
</dbReference>
<comment type="caution">
    <text evidence="17">The sequence shown here is derived from an EMBL/GenBank/DDBJ whole genome shotgun (WGS) entry which is preliminary data.</text>
</comment>
<keyword evidence="11 14" id="KW-0472">Membrane</keyword>
<dbReference type="GO" id="GO:0046688">
    <property type="term" value="P:response to copper ion"/>
    <property type="evidence" value="ECO:0007669"/>
    <property type="project" value="InterPro"/>
</dbReference>
<evidence type="ECO:0000256" key="3">
    <source>
        <dbReference type="ARBA" id="ARBA00010509"/>
    </source>
</evidence>
<feature type="compositionally biased region" description="Low complexity" evidence="13">
    <location>
        <begin position="535"/>
        <end position="549"/>
    </location>
</feature>
<sequence>MAPGSTLPRRAAALVLLLGTTCALLLGGASRAAAHAVLTGTDPANGAVVQTAPERVTLRFSESVTVSADSVQVLNPEAEDVTGGAPRHAQGSSTAVQVPLGSGLPDGTYVVAWKVVSADSHPIRGAFSFSVGAPSKTTVEVDQLPSGNGTVGGLYDLARYFAYGGLALLVGAAAFVLHCWPQGGERRPVQRLLLAGWSTLLLSTLALLVLRGPYEDRGGGGFGAAFDLSVLQETLDTKPGAALAVRLLMLAAAGAFLAVLVGQPARQRHPEVRIALYAAGLLLAAGLASTWSVMEHPSVGIQSRVAVPVDVVHLVAVGTWLGGLAALLTALYLPAGKPIGAVAVERFSTVAFCSVLALVGTGTYQAWRQVGTLDALVSTDFGRLLLVKLAGVLLLLGTAGFSRRWVRRLRAAPAGTTPDGTTGADAQPPVGSPAEAVTAGSTREGARTSGDVAPSGEDVPAPTSGGRSGNPARAAQLARQRAAVATARARRERHADPHRGNLRRSVLVEVCVAVVVLAVTTFLTSTEPGRAAETPRAGTASAAPAGGPAVVELPYDTGGTAGKGTAEITVDPARSGDNVLHVRLTNPVGAPVEAPEVRVSFTLESRDVGPLGTDLSYIAPGHWVASDAQLPLPGRWTVSVTVRTSDIDQVTVSERIRIG</sequence>
<feature type="compositionally biased region" description="Low complexity" evidence="13">
    <location>
        <begin position="472"/>
        <end position="487"/>
    </location>
</feature>
<evidence type="ECO:0000256" key="8">
    <source>
        <dbReference type="ARBA" id="ARBA00022764"/>
    </source>
</evidence>
<dbReference type="Proteomes" id="UP000050867">
    <property type="component" value="Unassembled WGS sequence"/>
</dbReference>
<evidence type="ECO:0000259" key="15">
    <source>
        <dbReference type="Pfam" id="PF04234"/>
    </source>
</evidence>
<feature type="transmembrane region" description="Helical" evidence="14">
    <location>
        <begin position="192"/>
        <end position="210"/>
    </location>
</feature>
<dbReference type="InterPro" id="IPR014755">
    <property type="entry name" value="Cu-Rt/internalin_Ig-like"/>
</dbReference>
<comment type="subcellular location">
    <subcellularLocation>
        <location evidence="2">Cell membrane</location>
        <topology evidence="2">Multi-pass membrane protein</topology>
    </subcellularLocation>
    <subcellularLocation>
        <location evidence="1">Periplasm</location>
    </subcellularLocation>
</comment>
<dbReference type="GO" id="GO:0006825">
    <property type="term" value="P:copper ion transport"/>
    <property type="evidence" value="ECO:0007669"/>
    <property type="project" value="InterPro"/>
</dbReference>